<keyword evidence="1" id="KW-1133">Transmembrane helix</keyword>
<evidence type="ECO:0000313" key="3">
    <source>
        <dbReference type="Proteomes" id="UP000199629"/>
    </source>
</evidence>
<protein>
    <recommendedName>
        <fullName evidence="4">4-amino-4-deoxy-L-arabinose transferase</fullName>
    </recommendedName>
</protein>
<keyword evidence="1" id="KW-0472">Membrane</keyword>
<name>A0A1C4X5T9_9ACTN</name>
<sequence>MSTPERDPGRWRPALDRPALVALVLGVAGVGYRLVLTLLTLPTSNSDEATFGLAALHIATGDERPVFLYGQRYMGVLESYLAAPLVGWAGASWPLLRLPLLALFAVFLWLAYRLTRRLFSPWLATLVVGLLALGSERVVRDQLTVVGGRPEVKPAVLAMLLVAVALGERRVRHRWLATGLFGLLAGLALWSDWLIVPYLAVAGLVLVWAAPRDLVGWPGVLLAAGFLVGVAPVIKDNLVAPDGQDSLSVFREISTKDGATPSVSERLHGGLLEGVPLASGLCPMDGCARWAEWFGLLYPVLLVAAAVLGLVAFRRAGDPAARVRAVAILALVVGAALTLLAYVRSPLAATDPLGNSRYLSVLQISLPVVLWPLWRAAAYAVRATAGGVARAGGALAALVLAALVAATLAGTVAFVADAPALRAEERQARALADAVRRAGLREVYGDYWTCNRLIFNTDEAVVCGVLDGDLSPGQNRYPAYWKRVGRAARPGYVVAVGSSAERALRRLLGDRADAAVVAEVGGYRVYHPDAAVRPWR</sequence>
<feature type="transmembrane region" description="Helical" evidence="1">
    <location>
        <begin position="293"/>
        <end position="313"/>
    </location>
</feature>
<evidence type="ECO:0008006" key="4">
    <source>
        <dbReference type="Google" id="ProtNLM"/>
    </source>
</evidence>
<evidence type="ECO:0000256" key="1">
    <source>
        <dbReference type="SAM" id="Phobius"/>
    </source>
</evidence>
<gene>
    <name evidence="2" type="ORF">GA0070214_105149</name>
</gene>
<reference evidence="3" key="1">
    <citation type="submission" date="2016-06" db="EMBL/GenBank/DDBJ databases">
        <authorList>
            <person name="Varghese N."/>
            <person name="Submissions Spin"/>
        </authorList>
    </citation>
    <scope>NUCLEOTIDE SEQUENCE [LARGE SCALE GENOMIC DNA]</scope>
    <source>
        <strain evidence="3">DSM 45246</strain>
    </source>
</reference>
<feature type="transmembrane region" description="Helical" evidence="1">
    <location>
        <begin position="118"/>
        <end position="135"/>
    </location>
</feature>
<dbReference type="Proteomes" id="UP000199629">
    <property type="component" value="Unassembled WGS sequence"/>
</dbReference>
<feature type="transmembrane region" description="Helical" evidence="1">
    <location>
        <begin position="394"/>
        <end position="416"/>
    </location>
</feature>
<evidence type="ECO:0000313" key="2">
    <source>
        <dbReference type="EMBL" id="SCF03798.1"/>
    </source>
</evidence>
<keyword evidence="3" id="KW-1185">Reference proteome</keyword>
<feature type="transmembrane region" description="Helical" evidence="1">
    <location>
        <begin position="91"/>
        <end position="111"/>
    </location>
</feature>
<feature type="transmembrane region" description="Helical" evidence="1">
    <location>
        <begin position="325"/>
        <end position="343"/>
    </location>
</feature>
<feature type="transmembrane region" description="Helical" evidence="1">
    <location>
        <begin position="183"/>
        <end position="209"/>
    </location>
</feature>
<feature type="transmembrane region" description="Helical" evidence="1">
    <location>
        <begin position="355"/>
        <end position="374"/>
    </location>
</feature>
<proteinExistence type="predicted"/>
<dbReference type="EMBL" id="FMCS01000005">
    <property type="protein sequence ID" value="SCF03798.1"/>
    <property type="molecule type" value="Genomic_DNA"/>
</dbReference>
<keyword evidence="1" id="KW-0812">Transmembrane</keyword>
<organism evidence="2 3">
    <name type="scientific">Micromonospora chaiyaphumensis</name>
    <dbReference type="NCBI Taxonomy" id="307119"/>
    <lineage>
        <taxon>Bacteria</taxon>
        <taxon>Bacillati</taxon>
        <taxon>Actinomycetota</taxon>
        <taxon>Actinomycetes</taxon>
        <taxon>Micromonosporales</taxon>
        <taxon>Micromonosporaceae</taxon>
        <taxon>Micromonospora</taxon>
    </lineage>
</organism>
<feature type="transmembrane region" description="Helical" evidence="1">
    <location>
        <begin position="20"/>
        <end position="41"/>
    </location>
</feature>
<dbReference type="AlphaFoldDB" id="A0A1C4X5T9"/>
<feature type="transmembrane region" description="Helical" evidence="1">
    <location>
        <begin position="215"/>
        <end position="234"/>
    </location>
</feature>
<dbReference type="RefSeq" id="WP_091263964.1">
    <property type="nucleotide sequence ID" value="NZ_FMCS01000005.1"/>
</dbReference>
<accession>A0A1C4X5T9</accession>